<dbReference type="PROSITE" id="PS52016">
    <property type="entry name" value="TONB_DEPENDENT_REC_3"/>
    <property type="match status" value="1"/>
</dbReference>
<evidence type="ECO:0000256" key="7">
    <source>
        <dbReference type="ARBA" id="ARBA00023237"/>
    </source>
</evidence>
<dbReference type="PANTHER" id="PTHR30442">
    <property type="entry name" value="IRON III DICITRATE TRANSPORT PROTEIN FECA"/>
    <property type="match status" value="1"/>
</dbReference>
<evidence type="ECO:0000313" key="14">
    <source>
        <dbReference type="Proteomes" id="UP000315303"/>
    </source>
</evidence>
<keyword evidence="2 8" id="KW-0813">Transport</keyword>
<keyword evidence="6 8" id="KW-0472">Membrane</keyword>
<keyword evidence="3 8" id="KW-1134">Transmembrane beta strand</keyword>
<sequence length="734" mass="81577">MSIKTFKPALLSLAIASSISMNAFADDVAKEASVVEQFTIFGSDSSVNNVPGSAHQLSKDDLEKFDYTDIMRSLTSIPGVYVLEEDGYGLRANIGMRGTGQNRSEKVTIMEDGVLAAPAPYAAPSAYYFPTAGRMQQVEVLKGTSSAMYGPRTTGGVVNMLSRQIPDEALAGQIKVQAGQDGFAKVHGVIGGQGENISSVFEVFRYQADGFKDINHSNQDTGFVKNDVLGKVRFNTDDDATFDQELELKVKYSDEDSDDTYMGLTQADFESDPYSRYSASQKDNMTTEHLQLQLSHAIELSERFNLGTTVYHNDFSRNWYKTSKIGQMVVDDEGNSSIVYQSLSKGTQLASDYDHGEIDELYTQVKANNRDYLSQGIQTVLDADLNNHQLKLGIRYHQDEMDRYQWVDKYYLDANYNMTLTGEGTPGTDSNRIDSASALALFVHDEWTIGKFVINAGLRYEDMTIEREDWGKTDPDRLTEAKTKKNDLDVILPSLALTYHLTDDLVLLGGVQKGFAPPSPGNEEATNEESINYELGARFGKNAFNAEALVFLSDYDNMHGNCTASQNCDDENIGEQYNAGEVKIKGIELKAGYEFDFNDLSMPIDLTYTHTQTEFLNTFESDFWGDVEAGDEFPYVPENQFQLTVGLAGDKWRSNVLVRYTGEMRSEAGVGASASNIDSHTVVDFVASYDIATNQQVRFSVDNLLDETYMATRMHGSIMVGKPQTMSIGYQYNF</sequence>
<evidence type="ECO:0000256" key="3">
    <source>
        <dbReference type="ARBA" id="ARBA00022452"/>
    </source>
</evidence>
<protein>
    <submittedName>
        <fullName evidence="13">TonB-dependent receptor</fullName>
    </submittedName>
</protein>
<dbReference type="CDD" id="cd01347">
    <property type="entry name" value="ligand_gated_channel"/>
    <property type="match status" value="1"/>
</dbReference>
<dbReference type="SUPFAM" id="SSF56935">
    <property type="entry name" value="Porins"/>
    <property type="match status" value="1"/>
</dbReference>
<dbReference type="InterPro" id="IPR000531">
    <property type="entry name" value="Beta-barrel_TonB"/>
</dbReference>
<evidence type="ECO:0000256" key="2">
    <source>
        <dbReference type="ARBA" id="ARBA00022448"/>
    </source>
</evidence>
<dbReference type="Proteomes" id="UP000315303">
    <property type="component" value="Unassembled WGS sequence"/>
</dbReference>
<name>A0A502KR84_9GAMM</name>
<dbReference type="Pfam" id="PF07715">
    <property type="entry name" value="Plug"/>
    <property type="match status" value="1"/>
</dbReference>
<comment type="subcellular location">
    <subcellularLocation>
        <location evidence="1 8">Cell outer membrane</location>
        <topology evidence="1 8">Multi-pass membrane protein</topology>
    </subcellularLocation>
</comment>
<keyword evidence="14" id="KW-1185">Reference proteome</keyword>
<evidence type="ECO:0000256" key="8">
    <source>
        <dbReference type="PROSITE-ProRule" id="PRU01360"/>
    </source>
</evidence>
<keyword evidence="7 8" id="KW-0998">Cell outer membrane</keyword>
<evidence type="ECO:0000256" key="9">
    <source>
        <dbReference type="RuleBase" id="RU003357"/>
    </source>
</evidence>
<proteinExistence type="inferred from homology"/>
<evidence type="ECO:0000259" key="11">
    <source>
        <dbReference type="Pfam" id="PF00593"/>
    </source>
</evidence>
<dbReference type="GO" id="GO:0009279">
    <property type="term" value="C:cell outer membrane"/>
    <property type="evidence" value="ECO:0007669"/>
    <property type="project" value="UniProtKB-SubCell"/>
</dbReference>
<dbReference type="Gene3D" id="2.170.130.10">
    <property type="entry name" value="TonB-dependent receptor, plug domain"/>
    <property type="match status" value="1"/>
</dbReference>
<dbReference type="Pfam" id="PF00593">
    <property type="entry name" value="TonB_dep_Rec_b-barrel"/>
    <property type="match status" value="1"/>
</dbReference>
<comment type="similarity">
    <text evidence="8 9">Belongs to the TonB-dependent receptor family.</text>
</comment>
<evidence type="ECO:0000259" key="12">
    <source>
        <dbReference type="Pfam" id="PF07715"/>
    </source>
</evidence>
<dbReference type="OrthoDB" id="9760494at2"/>
<evidence type="ECO:0000256" key="5">
    <source>
        <dbReference type="ARBA" id="ARBA00023077"/>
    </source>
</evidence>
<keyword evidence="10" id="KW-0732">Signal</keyword>
<dbReference type="InterPro" id="IPR036942">
    <property type="entry name" value="Beta-barrel_TonB_sf"/>
</dbReference>
<dbReference type="InterPro" id="IPR037066">
    <property type="entry name" value="Plug_dom_sf"/>
</dbReference>
<feature type="signal peptide" evidence="10">
    <location>
        <begin position="1"/>
        <end position="25"/>
    </location>
</feature>
<keyword evidence="5 9" id="KW-0798">TonB box</keyword>
<dbReference type="Gene3D" id="2.40.170.20">
    <property type="entry name" value="TonB-dependent receptor, beta-barrel domain"/>
    <property type="match status" value="1"/>
</dbReference>
<evidence type="ECO:0000256" key="4">
    <source>
        <dbReference type="ARBA" id="ARBA00022692"/>
    </source>
</evidence>
<feature type="domain" description="TonB-dependent receptor plug" evidence="12">
    <location>
        <begin position="47"/>
        <end position="157"/>
    </location>
</feature>
<comment type="caution">
    <text evidence="13">The sequence shown here is derived from an EMBL/GenBank/DDBJ whole genome shotgun (WGS) entry which is preliminary data.</text>
</comment>
<dbReference type="InterPro" id="IPR039426">
    <property type="entry name" value="TonB-dep_rcpt-like"/>
</dbReference>
<evidence type="ECO:0000256" key="10">
    <source>
        <dbReference type="SAM" id="SignalP"/>
    </source>
</evidence>
<gene>
    <name evidence="13" type="ORF">EPA86_11940</name>
</gene>
<evidence type="ECO:0000256" key="1">
    <source>
        <dbReference type="ARBA" id="ARBA00004571"/>
    </source>
</evidence>
<feature type="chain" id="PRO_5021306379" evidence="10">
    <location>
        <begin position="26"/>
        <end position="734"/>
    </location>
</feature>
<dbReference type="PANTHER" id="PTHR30442:SF0">
    <property type="entry name" value="FE(3+) DICITRATE TRANSPORT PROTEIN FECA"/>
    <property type="match status" value="1"/>
</dbReference>
<feature type="domain" description="TonB-dependent receptor-like beta-barrel" evidence="11">
    <location>
        <begin position="251"/>
        <end position="704"/>
    </location>
</feature>
<keyword evidence="4 8" id="KW-0812">Transmembrane</keyword>
<dbReference type="EMBL" id="SAWY01000026">
    <property type="protein sequence ID" value="TPH14230.1"/>
    <property type="molecule type" value="Genomic_DNA"/>
</dbReference>
<organism evidence="13 14">
    <name type="scientific">Litorilituus lipolyticus</name>
    <dbReference type="NCBI Taxonomy" id="2491017"/>
    <lineage>
        <taxon>Bacteria</taxon>
        <taxon>Pseudomonadati</taxon>
        <taxon>Pseudomonadota</taxon>
        <taxon>Gammaproteobacteria</taxon>
        <taxon>Alteromonadales</taxon>
        <taxon>Colwelliaceae</taxon>
        <taxon>Litorilituus</taxon>
    </lineage>
</organism>
<evidence type="ECO:0000313" key="13">
    <source>
        <dbReference type="EMBL" id="TPH14230.1"/>
    </source>
</evidence>
<dbReference type="GO" id="GO:0033214">
    <property type="term" value="P:siderophore-iron import into cell"/>
    <property type="evidence" value="ECO:0007669"/>
    <property type="project" value="TreeGrafter"/>
</dbReference>
<accession>A0A502KR84</accession>
<keyword evidence="13" id="KW-0675">Receptor</keyword>
<reference evidence="13 14" key="1">
    <citation type="submission" date="2019-01" db="EMBL/GenBank/DDBJ databases">
        <title>Litorilituus lipolytica sp. nov., isolated from intertidal sand of the Yellow Sea in China.</title>
        <authorList>
            <person name="Liu A."/>
        </authorList>
    </citation>
    <scope>NUCLEOTIDE SEQUENCE [LARGE SCALE GENOMIC DNA]</scope>
    <source>
        <strain evidence="13 14">RZ04</strain>
    </source>
</reference>
<evidence type="ECO:0000256" key="6">
    <source>
        <dbReference type="ARBA" id="ARBA00023136"/>
    </source>
</evidence>
<dbReference type="InterPro" id="IPR012910">
    <property type="entry name" value="Plug_dom"/>
</dbReference>
<dbReference type="AlphaFoldDB" id="A0A502KR84"/>